<organism evidence="2">
    <name type="scientific">Bacteriophage sp</name>
    <dbReference type="NCBI Taxonomy" id="38018"/>
    <lineage>
        <taxon>Viruses</taxon>
    </lineage>
</organism>
<feature type="compositionally biased region" description="Basic and acidic residues" evidence="1">
    <location>
        <begin position="93"/>
        <end position="107"/>
    </location>
</feature>
<dbReference type="EMBL" id="BK029940">
    <property type="protein sequence ID" value="DAD55708.1"/>
    <property type="molecule type" value="Genomic_DNA"/>
</dbReference>
<evidence type="ECO:0000256" key="1">
    <source>
        <dbReference type="SAM" id="MobiDB-lite"/>
    </source>
</evidence>
<reference evidence="2" key="1">
    <citation type="journal article" date="2021" name="Proc. Natl. Acad. Sci. U.S.A.">
        <title>A Catalog of Tens of Thousands of Viruses from Human Metagenomes Reveals Hidden Associations with Chronic Diseases.</title>
        <authorList>
            <person name="Tisza M.J."/>
            <person name="Buck C.B."/>
        </authorList>
    </citation>
    <scope>NUCLEOTIDE SEQUENCE</scope>
    <source>
        <strain evidence="2">CtOZu12</strain>
    </source>
</reference>
<feature type="region of interest" description="Disordered" evidence="1">
    <location>
        <begin position="197"/>
        <end position="217"/>
    </location>
</feature>
<evidence type="ECO:0000313" key="2">
    <source>
        <dbReference type="EMBL" id="DAD55708.1"/>
    </source>
</evidence>
<accession>A0A8D9UHL2</accession>
<name>A0A8D9UHL2_9VIRU</name>
<sequence>MLPEIRKQKAWSSAFLGYPMIKFSREAKNCDRVYANEFFAWPENRYTSLARKYRQDVGDPEIPEYEGLSEEKIQELCQKADEEKKGPQSPHQKAREASNERKRIKHQEARHALMRQMDLEKQRENGVAEEDLIERPFEDILEDMKAEWWQTHEDFQKNWKPYLADPEKVKERQAARLQHAKEHKEWMKRQAELKNKRNEAWQGEINDDGIAVEKNDS</sequence>
<feature type="region of interest" description="Disordered" evidence="1">
    <location>
        <begin position="78"/>
        <end position="107"/>
    </location>
</feature>
<proteinExistence type="predicted"/>
<protein>
    <submittedName>
        <fullName evidence="2">Uncharacterized protein</fullName>
    </submittedName>
</protein>